<feature type="transmembrane region" description="Helical" evidence="1">
    <location>
        <begin position="15"/>
        <end position="34"/>
    </location>
</feature>
<dbReference type="EMBL" id="BT148765">
    <property type="protein sequence ID" value="AFK48559.1"/>
    <property type="molecule type" value="mRNA"/>
</dbReference>
<keyword evidence="1" id="KW-0472">Membrane</keyword>
<keyword evidence="1" id="KW-0812">Transmembrane</keyword>
<evidence type="ECO:0000313" key="2">
    <source>
        <dbReference type="EMBL" id="AFK48559.1"/>
    </source>
</evidence>
<keyword evidence="1" id="KW-1133">Transmembrane helix</keyword>
<accession>I3T7R7</accession>
<dbReference type="AlphaFoldDB" id="I3T7R7"/>
<evidence type="ECO:0000256" key="1">
    <source>
        <dbReference type="SAM" id="Phobius"/>
    </source>
</evidence>
<sequence>MILGNLYKRSLSFCLRSSVLLFILIMSSVTNLSMPKHTISSNMEKQCYLISHALSSPIVVNVNILGRLLDSELGCIGH</sequence>
<organism evidence="2">
    <name type="scientific">Lotus japonicus</name>
    <name type="common">Lotus corniculatus var. japonicus</name>
    <dbReference type="NCBI Taxonomy" id="34305"/>
    <lineage>
        <taxon>Eukaryota</taxon>
        <taxon>Viridiplantae</taxon>
        <taxon>Streptophyta</taxon>
        <taxon>Embryophyta</taxon>
        <taxon>Tracheophyta</taxon>
        <taxon>Spermatophyta</taxon>
        <taxon>Magnoliopsida</taxon>
        <taxon>eudicotyledons</taxon>
        <taxon>Gunneridae</taxon>
        <taxon>Pentapetalae</taxon>
        <taxon>rosids</taxon>
        <taxon>fabids</taxon>
        <taxon>Fabales</taxon>
        <taxon>Fabaceae</taxon>
        <taxon>Papilionoideae</taxon>
        <taxon>50 kb inversion clade</taxon>
        <taxon>NPAAA clade</taxon>
        <taxon>Hologalegina</taxon>
        <taxon>robinioid clade</taxon>
        <taxon>Loteae</taxon>
        <taxon>Lotus</taxon>
    </lineage>
</organism>
<proteinExistence type="evidence at transcript level"/>
<protein>
    <submittedName>
        <fullName evidence="2">Uncharacterized protein</fullName>
    </submittedName>
</protein>
<reference evidence="2" key="1">
    <citation type="submission" date="2012-05" db="EMBL/GenBank/DDBJ databases">
        <authorList>
            <person name="Krishnakumar V."/>
            <person name="Cheung F."/>
            <person name="Xiao Y."/>
            <person name="Chan A."/>
            <person name="Moskal W.A."/>
            <person name="Town C.D."/>
        </authorList>
    </citation>
    <scope>NUCLEOTIDE SEQUENCE</scope>
</reference>
<name>I3T7R7_LOTJA</name>